<feature type="binding site" evidence="22">
    <location>
        <position position="446"/>
    </location>
    <ligand>
        <name>L-lysine</name>
        <dbReference type="ChEBI" id="CHEBI:32551"/>
    </ligand>
</feature>
<dbReference type="PROSITE" id="PS00134">
    <property type="entry name" value="TRYPSIN_HIS"/>
    <property type="match status" value="1"/>
</dbReference>
<feature type="binding site" evidence="22">
    <location>
        <position position="433"/>
    </location>
    <ligand>
        <name>L-lysine</name>
        <dbReference type="ChEBI" id="CHEBI:32551"/>
    </ligand>
</feature>
<feature type="domain" description="Peptidase S1" evidence="27">
    <location>
        <begin position="583"/>
        <end position="810"/>
    </location>
</feature>
<dbReference type="Pfam" id="PF00051">
    <property type="entry name" value="Kringle"/>
    <property type="match status" value="5"/>
</dbReference>
<keyword evidence="17 23" id="KW-1015">Disulfide bond</keyword>
<keyword evidence="13 20" id="KW-0720">Serine protease</keyword>
<dbReference type="CDD" id="cd00108">
    <property type="entry name" value="KR"/>
    <property type="match status" value="5"/>
</dbReference>
<dbReference type="GO" id="GO:0004252">
    <property type="term" value="F:serine-type endopeptidase activity"/>
    <property type="evidence" value="ECO:0007669"/>
    <property type="project" value="UniProtKB-UniRule"/>
</dbReference>
<evidence type="ECO:0000256" key="22">
    <source>
        <dbReference type="PIRSR" id="PIRSR001150-2"/>
    </source>
</evidence>
<comment type="caution">
    <text evidence="23">Lacks conserved residue(s) required for the propagation of feature annotation.</text>
</comment>
<keyword evidence="12 20" id="KW-0378">Hydrolase</keyword>
<evidence type="ECO:0000256" key="17">
    <source>
        <dbReference type="ARBA" id="ARBA00023157"/>
    </source>
</evidence>
<comment type="subcellular location">
    <subcellularLocation>
        <location evidence="2 20">Secreted</location>
    </subcellularLocation>
</comment>
<feature type="active site" description="Charge relay system" evidence="21">
    <location>
        <position position="667"/>
    </location>
</feature>
<comment type="activity regulation">
    <text evidence="20">Converted into plasmin by plasminogen activators, both plasminogen and its activator being bound to fibrin.</text>
</comment>
<feature type="disulfide bond" evidence="23">
    <location>
        <begin position="188"/>
        <end position="265"/>
    </location>
</feature>
<evidence type="ECO:0000259" key="27">
    <source>
        <dbReference type="PROSITE" id="PS50240"/>
    </source>
</evidence>
<evidence type="ECO:0000256" key="15">
    <source>
        <dbReference type="ARBA" id="ARBA00023145"/>
    </source>
</evidence>
<dbReference type="FunCoup" id="A0A671V3J7">
    <property type="interactions" value="1106"/>
</dbReference>
<dbReference type="PROSITE" id="PS00135">
    <property type="entry name" value="TRYPSIN_SER"/>
    <property type="match status" value="1"/>
</dbReference>
<evidence type="ECO:0000256" key="10">
    <source>
        <dbReference type="ARBA" id="ARBA00022729"/>
    </source>
</evidence>
<evidence type="ECO:0000256" key="16">
    <source>
        <dbReference type="ARBA" id="ARBA00023148"/>
    </source>
</evidence>
<feature type="domain" description="Kringle" evidence="26">
    <location>
        <begin position="377"/>
        <end position="455"/>
    </location>
</feature>
<feature type="disulfide bond" evidence="23">
    <location>
        <begin position="399"/>
        <end position="438"/>
    </location>
</feature>
<dbReference type="SUPFAM" id="SSF50494">
    <property type="entry name" value="Trypsin-like serine proteases"/>
    <property type="match status" value="1"/>
</dbReference>
<dbReference type="InterPro" id="IPR033116">
    <property type="entry name" value="TRYPSIN_SER"/>
</dbReference>
<reference evidence="29" key="2">
    <citation type="submission" date="2025-08" db="UniProtKB">
        <authorList>
            <consortium name="Ensembl"/>
        </authorList>
    </citation>
    <scope>IDENTIFICATION</scope>
</reference>
<evidence type="ECO:0000256" key="6">
    <source>
        <dbReference type="ARBA" id="ARBA00022553"/>
    </source>
</evidence>
<evidence type="ECO:0000256" key="13">
    <source>
        <dbReference type="ARBA" id="ARBA00022825"/>
    </source>
</evidence>
<dbReference type="CDD" id="cd00190">
    <property type="entry name" value="Tryp_SPc"/>
    <property type="match status" value="1"/>
</dbReference>
<feature type="chain" id="PRO_5025374153" description="Plasminogen" evidence="25">
    <location>
        <begin position="28"/>
        <end position="812"/>
    </location>
</feature>
<dbReference type="GO" id="GO:0042730">
    <property type="term" value="P:fibrinolysis"/>
    <property type="evidence" value="ECO:0007669"/>
    <property type="project" value="UniProtKB-UniRule"/>
</dbReference>
<dbReference type="InterPro" id="IPR050759">
    <property type="entry name" value="Serine_protease_kringle"/>
</dbReference>
<dbReference type="Proteomes" id="UP000472265">
    <property type="component" value="Chromosome 22"/>
</dbReference>
<feature type="active site" description="Charge relay system" evidence="21">
    <location>
        <position position="624"/>
    </location>
</feature>
<dbReference type="PRINTS" id="PR00018">
    <property type="entry name" value="KRINGLE"/>
</dbReference>
<feature type="domain" description="Kringle" evidence="26">
    <location>
        <begin position="187"/>
        <end position="265"/>
    </location>
</feature>
<feature type="disulfide bond" evidence="23">
    <location>
        <begin position="427"/>
        <end position="450"/>
    </location>
</feature>
<dbReference type="InterPro" id="IPR043504">
    <property type="entry name" value="Peptidase_S1_PA_chymotrypsin"/>
</dbReference>
<keyword evidence="7 23" id="KW-0420">Kringle</keyword>
<keyword evidence="15" id="KW-0865">Zymogen</keyword>
<feature type="compositionally biased region" description="Pro residues" evidence="24">
    <location>
        <begin position="459"/>
        <end position="473"/>
    </location>
</feature>
<keyword evidence="8 20" id="KW-0645">Protease</keyword>
<dbReference type="GO" id="GO:0007596">
    <property type="term" value="P:blood coagulation"/>
    <property type="evidence" value="ECO:0007669"/>
    <property type="project" value="UniProtKB-UniRule"/>
</dbReference>
<dbReference type="GO" id="GO:0005615">
    <property type="term" value="C:extracellular space"/>
    <property type="evidence" value="ECO:0007669"/>
    <property type="project" value="TreeGrafter"/>
</dbReference>
<dbReference type="GO" id="GO:0006508">
    <property type="term" value="P:proteolysis"/>
    <property type="evidence" value="ECO:0007669"/>
    <property type="project" value="UniProtKB-KW"/>
</dbReference>
<evidence type="ECO:0000259" key="28">
    <source>
        <dbReference type="PROSITE" id="PS50948"/>
    </source>
</evidence>
<keyword evidence="18 20" id="KW-0280">Fibrinolysis</keyword>
<dbReference type="FunFam" id="3.50.4.10:FF:000027">
    <property type="entry name" value="Plasminogen"/>
    <property type="match status" value="1"/>
</dbReference>
<sequence>MIANALLFDHELIFLSLFSVSATEVDGYSKTEGAWILSLNRRQYSVNTVTDCASKCDSESTFTCKSFIYIEKDQECWTAGANSKTETILRRSSTALYEKNEYLLECVNGIGTDYRGTKSRSKTGKTCQRWDAKYPHRPNMTPVTHPRADLESNFCRNPDGDNGGPWCYTTDPNTRWEHCNVPSCTEDCIHCSGEDYRGKKSTTENSFTCQRWDSQKPHNHGYNPSALPEKYLEGNYCRNPDGDPRPWCFTTSPSKRWDFCSIPRCTSEPPTIVPETTCATGEGGSYRGTLAVTESGKSCQSWSAQTPHKHNRTPDNYPCKGLDNNHCRNPDNERMPWCYTTDPNTRWEYCKVPTCGDGAGPETLQHLLAVIPPEEEDCYQGDGMSYRGITSETISGKRCQAWSSMTPHSHQKTPRNFPNADLRRNLCRNPDGDRAPWCYTTDPRVRWEYCNLEKCPTNPSGPSPTRPTKPQLPSPATETPPAKDCKIGNGDTYRGPTSITILGVTCQAWSSQSPHQHNSFTPLTHPTKGLDGNSCRNPDNDVNGPWCYTTDRNKKWDYCQIPDCAGLKCGTPVTKPKRCFGRIVGGCVSKPHSWPWQISLRTNTGVHFCGGTLIDPQWVLTAAHCLERSKRPSAYKVLLGVHTERANEPSKQDRNLEKLVLGPNGADIALLKLRSPALINDKVLPVCLPEKDFIVPSGTECYVTGWGETQGTGGEGILKETGFPVIENKICNRPSYLNGRVRDHEMCAGNIEGGTDSCQGDSGGPLVCNAQNKFVLQGVTSWGLGCANAMKPGVYARVSKFVDWIDRTIKAN</sequence>
<keyword evidence="16 20" id="KW-0797">Tissue remodeling</keyword>
<evidence type="ECO:0000256" key="2">
    <source>
        <dbReference type="ARBA" id="ARBA00004613"/>
    </source>
</evidence>
<evidence type="ECO:0000256" key="21">
    <source>
        <dbReference type="PIRSR" id="PIRSR001150-1"/>
    </source>
</evidence>
<evidence type="ECO:0000256" key="4">
    <source>
        <dbReference type="ARBA" id="ARBA00020043"/>
    </source>
</evidence>
<feature type="disulfide bond" evidence="23">
    <location>
        <begin position="299"/>
        <end position="338"/>
    </location>
</feature>
<dbReference type="InterPro" id="IPR001314">
    <property type="entry name" value="Peptidase_S1A"/>
</dbReference>
<feature type="disulfide bond" evidence="23">
    <location>
        <begin position="378"/>
        <end position="455"/>
    </location>
</feature>
<feature type="binding site" evidence="22">
    <location>
        <position position="175"/>
    </location>
    <ligand>
        <name>L-lysine</name>
        <dbReference type="ChEBI" id="CHEBI:32551"/>
    </ligand>
</feature>
<dbReference type="Ensembl" id="ENSSAUT00010021670.1">
    <property type="protein sequence ID" value="ENSSAUP00010020506.1"/>
    <property type="gene ID" value="ENSSAUG00010009060.1"/>
</dbReference>
<evidence type="ECO:0000256" key="18">
    <source>
        <dbReference type="ARBA" id="ARBA00023281"/>
    </source>
</evidence>
<protein>
    <recommendedName>
        <fullName evidence="4 20">Plasminogen</fullName>
        <ecNumber evidence="3 20">3.4.21.7</ecNumber>
    </recommendedName>
</protein>
<accession>A0A671V3J7</accession>
<dbReference type="GO" id="GO:0048771">
    <property type="term" value="P:tissue remodeling"/>
    <property type="evidence" value="ECO:0007669"/>
    <property type="project" value="UniProtKB-UniRule"/>
</dbReference>
<evidence type="ECO:0000259" key="26">
    <source>
        <dbReference type="PROSITE" id="PS50070"/>
    </source>
</evidence>
<feature type="disulfide bond" evidence="23">
    <location>
        <begin position="278"/>
        <end position="355"/>
    </location>
</feature>
<dbReference type="CDD" id="cd01099">
    <property type="entry name" value="PAN_AP_HGF"/>
    <property type="match status" value="1"/>
</dbReference>
<proteinExistence type="inferred from homology"/>
<evidence type="ECO:0000256" key="12">
    <source>
        <dbReference type="ARBA" id="ARBA00022801"/>
    </source>
</evidence>
<dbReference type="SMART" id="SM00130">
    <property type="entry name" value="KR"/>
    <property type="match status" value="5"/>
</dbReference>
<dbReference type="InParanoid" id="A0A671V3J7"/>
<reference evidence="29" key="1">
    <citation type="submission" date="2021-04" db="EMBL/GenBank/DDBJ databases">
        <authorList>
            <consortium name="Wellcome Sanger Institute Data Sharing"/>
        </authorList>
    </citation>
    <scope>NUCLEOTIDE SEQUENCE [LARGE SCALE GENOMIC DNA]</scope>
</reference>
<dbReference type="InterPro" id="IPR009003">
    <property type="entry name" value="Peptidase_S1_PA"/>
</dbReference>
<dbReference type="GO" id="GO:0005102">
    <property type="term" value="F:signaling receptor binding"/>
    <property type="evidence" value="ECO:0007669"/>
    <property type="project" value="TreeGrafter"/>
</dbReference>
<dbReference type="AlphaFoldDB" id="A0A671V3J7"/>
<evidence type="ECO:0000313" key="29">
    <source>
        <dbReference type="Ensembl" id="ENSSAUP00010020506.1"/>
    </source>
</evidence>
<evidence type="ECO:0000256" key="23">
    <source>
        <dbReference type="PROSITE-ProRule" id="PRU00121"/>
    </source>
</evidence>
<evidence type="ECO:0000256" key="9">
    <source>
        <dbReference type="ARBA" id="ARBA00022696"/>
    </source>
</evidence>
<dbReference type="Gene3D" id="2.40.10.10">
    <property type="entry name" value="Trypsin-like serine proteases"/>
    <property type="match status" value="1"/>
</dbReference>
<comment type="function">
    <text evidence="20">Plasmin dissolves the fibrin of blood clots and acts as a proteolytic factor in a variety of other processes including embryonic development, tissue remodeling, tumor invasion, and inflammation. In ovulation, weakens the walls of the Graafian follicle. It activates the urokinase-type plasminogen activator, collagenases and several complement zymogens, such as C1 and C5. Cleavage of fibronectin and laminin leads to cell detachment and apoptosis. Also cleaves fibrin, thrombospondin and von Willebrand factor. Its role in tissue remodeling and tumor invasion may be modulated by CSPG4. Binds to cells.</text>
</comment>
<evidence type="ECO:0000256" key="14">
    <source>
        <dbReference type="ARBA" id="ARBA00023084"/>
    </source>
</evidence>
<keyword evidence="10 25" id="KW-0732">Signal</keyword>
<dbReference type="InterPro" id="IPR003609">
    <property type="entry name" value="Pan_app"/>
</dbReference>
<evidence type="ECO:0000256" key="1">
    <source>
        <dbReference type="ARBA" id="ARBA00000717"/>
    </source>
</evidence>
<dbReference type="InterPro" id="IPR038178">
    <property type="entry name" value="Kringle_sf"/>
</dbReference>
<dbReference type="PROSITE" id="PS50240">
    <property type="entry name" value="TRYPSIN_DOM"/>
    <property type="match status" value="1"/>
</dbReference>
<dbReference type="FunFam" id="2.40.20.10:FF:000025">
    <property type="entry name" value="Plasminogen"/>
    <property type="match status" value="1"/>
</dbReference>
<feature type="disulfide bond" evidence="23">
    <location>
        <begin position="237"/>
        <end position="260"/>
    </location>
</feature>
<feature type="disulfide bond" evidence="23">
    <location>
        <begin position="327"/>
        <end position="350"/>
    </location>
</feature>
<evidence type="ECO:0000256" key="25">
    <source>
        <dbReference type="SAM" id="SignalP"/>
    </source>
</evidence>
<comment type="similarity">
    <text evidence="20">Belongs to the peptidase S1 family. Plasminogen subfamily.</text>
</comment>
<dbReference type="PROSITE" id="PS50948">
    <property type="entry name" value="PAN"/>
    <property type="match status" value="1"/>
</dbReference>
<feature type="binding site" evidence="22">
    <location>
        <position position="161"/>
    </location>
    <ligand>
        <name>L-lysine</name>
        <dbReference type="ChEBI" id="CHEBI:32551"/>
    </ligand>
</feature>
<dbReference type="FunFam" id="2.40.20.10:FF:000011">
    <property type="entry name" value="Plasminogen"/>
    <property type="match status" value="1"/>
</dbReference>
<dbReference type="InterPro" id="IPR000001">
    <property type="entry name" value="Kringle"/>
</dbReference>
<dbReference type="PROSITE" id="PS00021">
    <property type="entry name" value="KRINGLE_1"/>
    <property type="match status" value="2"/>
</dbReference>
<keyword evidence="30" id="KW-1185">Reference proteome</keyword>
<dbReference type="PANTHER" id="PTHR24261:SF13">
    <property type="entry name" value="PLASMINOGEN"/>
    <property type="match status" value="1"/>
</dbReference>
<evidence type="ECO:0000256" key="19">
    <source>
        <dbReference type="ARBA" id="ARBA00093290"/>
    </source>
</evidence>
<dbReference type="PANTHER" id="PTHR24261">
    <property type="entry name" value="PLASMINOGEN-RELATED"/>
    <property type="match status" value="1"/>
</dbReference>
<dbReference type="SMART" id="SM00020">
    <property type="entry name" value="Tryp_SPc"/>
    <property type="match status" value="1"/>
</dbReference>
<feature type="signal peptide" evidence="25">
    <location>
        <begin position="1"/>
        <end position="27"/>
    </location>
</feature>
<reference evidence="29" key="3">
    <citation type="submission" date="2025-09" db="UniProtKB">
        <authorList>
            <consortium name="Ensembl"/>
        </authorList>
    </citation>
    <scope>IDENTIFICATION</scope>
</reference>
<keyword evidence="6" id="KW-0597">Phosphoprotein</keyword>
<feature type="domain" description="Kringle" evidence="26">
    <location>
        <begin position="277"/>
        <end position="355"/>
    </location>
</feature>
<dbReference type="FunFam" id="2.40.10.10:FF:000003">
    <property type="entry name" value="Transmembrane serine protease 3"/>
    <property type="match status" value="1"/>
</dbReference>
<dbReference type="GeneTree" id="ENSGT00940000155208"/>
<evidence type="ECO:0000313" key="30">
    <source>
        <dbReference type="Proteomes" id="UP000472265"/>
    </source>
</evidence>
<dbReference type="SUPFAM" id="SSF57414">
    <property type="entry name" value="Hairpin loop containing domain-like"/>
    <property type="match status" value="1"/>
</dbReference>
<feature type="active site" description="Charge relay system" evidence="21">
    <location>
        <position position="762"/>
    </location>
</feature>
<evidence type="ECO:0000256" key="7">
    <source>
        <dbReference type="ARBA" id="ARBA00022572"/>
    </source>
</evidence>
<gene>
    <name evidence="29" type="primary">PLG</name>
    <name evidence="29" type="synonym">plg</name>
</gene>
<dbReference type="InterPro" id="IPR013806">
    <property type="entry name" value="Kringle-like"/>
</dbReference>
<feature type="disulfide bond" evidence="23">
    <location>
        <begin position="209"/>
        <end position="248"/>
    </location>
</feature>
<organism evidence="29 30">
    <name type="scientific">Sparus aurata</name>
    <name type="common">Gilthead sea bream</name>
    <dbReference type="NCBI Taxonomy" id="8175"/>
    <lineage>
        <taxon>Eukaryota</taxon>
        <taxon>Metazoa</taxon>
        <taxon>Chordata</taxon>
        <taxon>Craniata</taxon>
        <taxon>Vertebrata</taxon>
        <taxon>Euteleostomi</taxon>
        <taxon>Actinopterygii</taxon>
        <taxon>Neopterygii</taxon>
        <taxon>Teleostei</taxon>
        <taxon>Neoteleostei</taxon>
        <taxon>Acanthomorphata</taxon>
        <taxon>Eupercaria</taxon>
        <taxon>Spariformes</taxon>
        <taxon>Sparidae</taxon>
        <taxon>Sparus</taxon>
    </lineage>
</organism>
<dbReference type="EC" id="3.4.21.7" evidence="3 20"/>
<dbReference type="SMART" id="SM00473">
    <property type="entry name" value="PAN_AP"/>
    <property type="match status" value="1"/>
</dbReference>
<keyword evidence="9 20" id="KW-0356">Hemostasis</keyword>
<dbReference type="InterPro" id="IPR018056">
    <property type="entry name" value="Kringle_CS"/>
</dbReference>
<feature type="domain" description="Kringle" evidence="26">
    <location>
        <begin position="484"/>
        <end position="564"/>
    </location>
</feature>
<evidence type="ECO:0000256" key="20">
    <source>
        <dbReference type="PIRNR" id="PIRNR001150"/>
    </source>
</evidence>
<evidence type="ECO:0000256" key="8">
    <source>
        <dbReference type="ARBA" id="ARBA00022670"/>
    </source>
</evidence>
<dbReference type="PRINTS" id="PR00722">
    <property type="entry name" value="CHYMOTRYPSIN"/>
</dbReference>
<dbReference type="PIRSF" id="PIRSF001150">
    <property type="entry name" value="Plasmin"/>
    <property type="match status" value="1"/>
</dbReference>
<evidence type="ECO:0000256" key="3">
    <source>
        <dbReference type="ARBA" id="ARBA00012184"/>
    </source>
</evidence>
<dbReference type="InterPro" id="IPR023317">
    <property type="entry name" value="Pept_S1A_plasmin"/>
</dbReference>
<dbReference type="SUPFAM" id="SSF57440">
    <property type="entry name" value="Kringle-like"/>
    <property type="match status" value="5"/>
</dbReference>
<feature type="domain" description="Kringle" evidence="26">
    <location>
        <begin position="105"/>
        <end position="184"/>
    </location>
</feature>
<dbReference type="Pfam" id="PF00089">
    <property type="entry name" value="Trypsin"/>
    <property type="match status" value="1"/>
</dbReference>
<feature type="domain" description="Apple" evidence="28">
    <location>
        <begin position="23"/>
        <end position="101"/>
    </location>
</feature>
<dbReference type="PROSITE" id="PS50070">
    <property type="entry name" value="KRINGLE_2"/>
    <property type="match status" value="5"/>
</dbReference>
<comment type="function">
    <text evidence="19">Plasmin dissolves the fibrin of blood clots and acts as a proteolytic factor in a variety of other processes including embryonic development, tissue remodeling, tumor invasion, and inflammation. In ovulation, weakens the walls of the Graafian follicle. It activates the urokinase-type plasminogen activator, collagenases and several complement zymogens, such as C1, C4 and C5. Cleavage of fibronectin and laminin leads to cell detachment and apoptosis. Also cleaves fibrin, thrombospondin and von Willebrand factor. Its role in tissue remodeling and tumor invasion may be modulated by CSPG4. Binds to cells.</text>
</comment>
<evidence type="ECO:0000256" key="5">
    <source>
        <dbReference type="ARBA" id="ARBA00022525"/>
    </source>
</evidence>
<dbReference type="Gene3D" id="2.40.20.10">
    <property type="entry name" value="Plasminogen Kringle 4"/>
    <property type="match status" value="5"/>
</dbReference>
<keyword evidence="5 20" id="KW-0964">Secreted</keyword>
<keyword evidence="14 20" id="KW-0094">Blood coagulation</keyword>
<name>A0A671V3J7_SPAAU</name>
<dbReference type="InterPro" id="IPR001254">
    <property type="entry name" value="Trypsin_dom"/>
</dbReference>
<dbReference type="OMA" id="TKNGVAC"/>
<dbReference type="Pfam" id="PF00024">
    <property type="entry name" value="PAN_1"/>
    <property type="match status" value="1"/>
</dbReference>
<keyword evidence="11" id="KW-0677">Repeat</keyword>
<feature type="region of interest" description="Disordered" evidence="24">
    <location>
        <begin position="457"/>
        <end position="489"/>
    </location>
</feature>
<dbReference type="FunFam" id="2.40.20.10:FF:000004">
    <property type="entry name" value="Hepatocyte growth factor"/>
    <property type="match status" value="1"/>
</dbReference>
<evidence type="ECO:0000256" key="11">
    <source>
        <dbReference type="ARBA" id="ARBA00022737"/>
    </source>
</evidence>
<evidence type="ECO:0000256" key="24">
    <source>
        <dbReference type="SAM" id="MobiDB-lite"/>
    </source>
</evidence>
<dbReference type="Gene3D" id="3.50.4.10">
    <property type="entry name" value="Hepatocyte Growth Factor"/>
    <property type="match status" value="1"/>
</dbReference>
<dbReference type="InterPro" id="IPR018114">
    <property type="entry name" value="TRYPSIN_HIS"/>
</dbReference>
<comment type="catalytic activity">
    <reaction evidence="1 20">
        <text>Preferential cleavage: Lys-|-Xaa &gt; Arg-|-Xaa, higher selectivity than trypsin. Converts fibrin into soluble products.</text>
        <dbReference type="EC" id="3.4.21.7"/>
    </reaction>
</comment>